<dbReference type="Pfam" id="PF00617">
    <property type="entry name" value="RasGEF"/>
    <property type="match status" value="1"/>
</dbReference>
<sequence length="604" mass="67605">MSSCDESPVLTAHVTTTTTQYDDSQCNMYNSETVLKDVFHSDPHSSSTHTKGNTLADVPGRLSLPGPEARVGRAGTLCNCKRLDPACTNRSSAVSLTTADGTIVPCPFSSLPISAHSPDDPSRPFDPLRIRFRSPYLMAQSNDIDVVYEGTFPPLIDIDDNESVASESSFGTDSTISSSWDALPFPELNVNDLMLDFDGSVLGGTLSALVERLTHAEYPGNTCRHGFPRRFHDDFYDIYDPLRTISRIDPSVQPRHPSEISLLHNLIIGNGLFEGPVINTLKSIIQDYKFTTREEFDLLTDIENFLRHDALDAYPSAKRLLDSILLIRNGESSVSTRRIAYDAIQPPPHLEPLEVARQLILMESRVLREVHPKDLLAHGLRDYRGSSWRSPDTSALSILLRRLDEASRWVCSTILARDSPQDRALVINHFITIAEACRSLNSLTMTAAIFSGLTSLPVARLYQSWAELRCPTSIAMFLTIQKFLAVAENPSEYRTMVKCLVPPCLPDIRVYLAAIRQIHQTMRDNLDADGNVINFRKRHELASVIAEIQNLQWKPYNLVPVEPIRAFLQREVHSAYPMGRLFDWSLQREPDLSLPTLPTSLVPL</sequence>
<dbReference type="InterPro" id="IPR023578">
    <property type="entry name" value="Ras_GEF_dom_sf"/>
</dbReference>
<dbReference type="Gene3D" id="1.10.840.10">
    <property type="entry name" value="Ras guanine-nucleotide exchange factors catalytic domain"/>
    <property type="match status" value="1"/>
</dbReference>
<name>A0A9P6APY6_9AGAM</name>
<dbReference type="PANTHER" id="PTHR23113">
    <property type="entry name" value="GUANINE NUCLEOTIDE EXCHANGE FACTOR"/>
    <property type="match status" value="1"/>
</dbReference>
<keyword evidence="1 2" id="KW-0344">Guanine-nucleotide releasing factor</keyword>
<dbReference type="GO" id="GO:0005085">
    <property type="term" value="F:guanyl-nucleotide exchange factor activity"/>
    <property type="evidence" value="ECO:0007669"/>
    <property type="project" value="UniProtKB-KW"/>
</dbReference>
<feature type="region of interest" description="Disordered" evidence="3">
    <location>
        <begin position="39"/>
        <end position="60"/>
    </location>
</feature>
<comment type="caution">
    <text evidence="5">The sequence shown here is derived from an EMBL/GenBank/DDBJ whole genome shotgun (WGS) entry which is preliminary data.</text>
</comment>
<dbReference type="InterPro" id="IPR001895">
    <property type="entry name" value="RASGEF_cat_dom"/>
</dbReference>
<dbReference type="PANTHER" id="PTHR23113:SF368">
    <property type="entry name" value="CELL DIVISION CONTROL PROTEIN 25"/>
    <property type="match status" value="1"/>
</dbReference>
<accession>A0A9P6APY6</accession>
<dbReference type="SMART" id="SM00147">
    <property type="entry name" value="RasGEF"/>
    <property type="match status" value="1"/>
</dbReference>
<evidence type="ECO:0000313" key="5">
    <source>
        <dbReference type="EMBL" id="KAF9509741.1"/>
    </source>
</evidence>
<dbReference type="OrthoDB" id="546434at2759"/>
<feature type="compositionally biased region" description="Polar residues" evidence="3">
    <location>
        <begin position="44"/>
        <end position="53"/>
    </location>
</feature>
<dbReference type="InterPro" id="IPR036964">
    <property type="entry name" value="RASGEF_cat_dom_sf"/>
</dbReference>
<dbReference type="GO" id="GO:0007265">
    <property type="term" value="P:Ras protein signal transduction"/>
    <property type="evidence" value="ECO:0007669"/>
    <property type="project" value="TreeGrafter"/>
</dbReference>
<proteinExistence type="predicted"/>
<evidence type="ECO:0000256" key="1">
    <source>
        <dbReference type="ARBA" id="ARBA00022658"/>
    </source>
</evidence>
<dbReference type="AlphaFoldDB" id="A0A9P6APY6"/>
<feature type="domain" description="Ras-GEF" evidence="4">
    <location>
        <begin position="351"/>
        <end position="591"/>
    </location>
</feature>
<organism evidence="5 6">
    <name type="scientific">Hydnum rufescens UP504</name>
    <dbReference type="NCBI Taxonomy" id="1448309"/>
    <lineage>
        <taxon>Eukaryota</taxon>
        <taxon>Fungi</taxon>
        <taxon>Dikarya</taxon>
        <taxon>Basidiomycota</taxon>
        <taxon>Agaricomycotina</taxon>
        <taxon>Agaricomycetes</taxon>
        <taxon>Cantharellales</taxon>
        <taxon>Hydnaceae</taxon>
        <taxon>Hydnum</taxon>
    </lineage>
</organism>
<evidence type="ECO:0000256" key="2">
    <source>
        <dbReference type="PROSITE-ProRule" id="PRU00168"/>
    </source>
</evidence>
<evidence type="ECO:0000313" key="6">
    <source>
        <dbReference type="Proteomes" id="UP000886523"/>
    </source>
</evidence>
<gene>
    <name evidence="5" type="ORF">BS47DRAFT_1487791</name>
</gene>
<keyword evidence="6" id="KW-1185">Reference proteome</keyword>
<evidence type="ECO:0000256" key="3">
    <source>
        <dbReference type="SAM" id="MobiDB-lite"/>
    </source>
</evidence>
<dbReference type="InterPro" id="IPR008937">
    <property type="entry name" value="Ras-like_GEF"/>
</dbReference>
<dbReference type="SUPFAM" id="SSF48366">
    <property type="entry name" value="Ras GEF"/>
    <property type="match status" value="1"/>
</dbReference>
<reference evidence="5" key="1">
    <citation type="journal article" date="2020" name="Nat. Commun.">
        <title>Large-scale genome sequencing of mycorrhizal fungi provides insights into the early evolution of symbiotic traits.</title>
        <authorList>
            <person name="Miyauchi S."/>
            <person name="Kiss E."/>
            <person name="Kuo A."/>
            <person name="Drula E."/>
            <person name="Kohler A."/>
            <person name="Sanchez-Garcia M."/>
            <person name="Morin E."/>
            <person name="Andreopoulos B."/>
            <person name="Barry K.W."/>
            <person name="Bonito G."/>
            <person name="Buee M."/>
            <person name="Carver A."/>
            <person name="Chen C."/>
            <person name="Cichocki N."/>
            <person name="Clum A."/>
            <person name="Culley D."/>
            <person name="Crous P.W."/>
            <person name="Fauchery L."/>
            <person name="Girlanda M."/>
            <person name="Hayes R.D."/>
            <person name="Keri Z."/>
            <person name="LaButti K."/>
            <person name="Lipzen A."/>
            <person name="Lombard V."/>
            <person name="Magnuson J."/>
            <person name="Maillard F."/>
            <person name="Murat C."/>
            <person name="Nolan M."/>
            <person name="Ohm R.A."/>
            <person name="Pangilinan J."/>
            <person name="Pereira M.F."/>
            <person name="Perotto S."/>
            <person name="Peter M."/>
            <person name="Pfister S."/>
            <person name="Riley R."/>
            <person name="Sitrit Y."/>
            <person name="Stielow J.B."/>
            <person name="Szollosi G."/>
            <person name="Zifcakova L."/>
            <person name="Stursova M."/>
            <person name="Spatafora J.W."/>
            <person name="Tedersoo L."/>
            <person name="Vaario L.M."/>
            <person name="Yamada A."/>
            <person name="Yan M."/>
            <person name="Wang P."/>
            <person name="Xu J."/>
            <person name="Bruns T."/>
            <person name="Baldrian P."/>
            <person name="Vilgalys R."/>
            <person name="Dunand C."/>
            <person name="Henrissat B."/>
            <person name="Grigoriev I.V."/>
            <person name="Hibbett D."/>
            <person name="Nagy L.G."/>
            <person name="Martin F.M."/>
        </authorList>
    </citation>
    <scope>NUCLEOTIDE SEQUENCE</scope>
    <source>
        <strain evidence="5">UP504</strain>
    </source>
</reference>
<evidence type="ECO:0000259" key="4">
    <source>
        <dbReference type="PROSITE" id="PS50009"/>
    </source>
</evidence>
<dbReference type="PROSITE" id="PS50009">
    <property type="entry name" value="RASGEF_CAT"/>
    <property type="match status" value="1"/>
</dbReference>
<protein>
    <recommendedName>
        <fullName evidence="4">Ras-GEF domain-containing protein</fullName>
    </recommendedName>
</protein>
<dbReference type="Gene3D" id="1.20.870.10">
    <property type="entry name" value="Son of sevenless (SoS) protein Chain: S domain 1"/>
    <property type="match status" value="1"/>
</dbReference>
<dbReference type="GO" id="GO:0005886">
    <property type="term" value="C:plasma membrane"/>
    <property type="evidence" value="ECO:0007669"/>
    <property type="project" value="TreeGrafter"/>
</dbReference>
<dbReference type="Proteomes" id="UP000886523">
    <property type="component" value="Unassembled WGS sequence"/>
</dbReference>
<dbReference type="EMBL" id="MU129029">
    <property type="protein sequence ID" value="KAF9509741.1"/>
    <property type="molecule type" value="Genomic_DNA"/>
</dbReference>